<dbReference type="Pfam" id="PF13175">
    <property type="entry name" value="AAA_15"/>
    <property type="match status" value="1"/>
</dbReference>
<feature type="domain" description="Endonuclease GajA/Old nuclease/RecF-like AAA" evidence="1">
    <location>
        <begin position="4"/>
        <end position="395"/>
    </location>
</feature>
<gene>
    <name evidence="2" type="ORF">Metlim_1120</name>
</gene>
<proteinExistence type="predicted"/>
<dbReference type="InterPro" id="IPR014555">
    <property type="entry name" value="RecF-like"/>
</dbReference>
<dbReference type="InterPro" id="IPR027417">
    <property type="entry name" value="P-loop_NTPase"/>
</dbReference>
<dbReference type="PIRSF" id="PIRSF029347">
    <property type="entry name" value="RecF"/>
    <property type="match status" value="1"/>
</dbReference>
<dbReference type="EMBL" id="CM001436">
    <property type="protein sequence ID" value="EHQ35231.1"/>
    <property type="molecule type" value="Genomic_DNA"/>
</dbReference>
<organism evidence="2 3">
    <name type="scientific">Methanoplanus limicola DSM 2279</name>
    <dbReference type="NCBI Taxonomy" id="937775"/>
    <lineage>
        <taxon>Archaea</taxon>
        <taxon>Methanobacteriati</taxon>
        <taxon>Methanobacteriota</taxon>
        <taxon>Stenosarchaea group</taxon>
        <taxon>Methanomicrobia</taxon>
        <taxon>Methanomicrobiales</taxon>
        <taxon>Methanomicrobiaceae</taxon>
        <taxon>Methanoplanus</taxon>
    </lineage>
</organism>
<dbReference type="RefSeq" id="WP_004076974.1">
    <property type="nucleotide sequence ID" value="NZ_CM001436.1"/>
</dbReference>
<dbReference type="InterPro" id="IPR051396">
    <property type="entry name" value="Bact_Antivir_Def_Nuclease"/>
</dbReference>
<evidence type="ECO:0000259" key="1">
    <source>
        <dbReference type="Pfam" id="PF13175"/>
    </source>
</evidence>
<name>H1Z024_9EURY</name>
<dbReference type="AlphaFoldDB" id="H1Z024"/>
<dbReference type="OrthoDB" id="25344at2157"/>
<protein>
    <recommendedName>
        <fullName evidence="1">Endonuclease GajA/Old nuclease/RecF-like AAA domain-containing protein</fullName>
    </recommendedName>
</protein>
<dbReference type="InterPro" id="IPR041685">
    <property type="entry name" value="AAA_GajA/Old/RecF-like"/>
</dbReference>
<evidence type="ECO:0000313" key="2">
    <source>
        <dbReference type="EMBL" id="EHQ35231.1"/>
    </source>
</evidence>
<dbReference type="PANTHER" id="PTHR43581">
    <property type="entry name" value="ATP/GTP PHOSPHATASE"/>
    <property type="match status" value="1"/>
</dbReference>
<dbReference type="STRING" id="937775.Metlim_1120"/>
<dbReference type="Gene3D" id="3.40.50.300">
    <property type="entry name" value="P-loop containing nucleotide triphosphate hydrolases"/>
    <property type="match status" value="1"/>
</dbReference>
<sequence>MNSISGVSIKNYRAIDNAEFKAKPITIIVGPNNCGKSSVLEAMSLAISEDNNFKDSLGYSVLQYLSNKYSIGNLARNPKDSVLIDIDNCKTELTVIYSGYPDNEKGRVIQDFLKKSIDSFFERADIIKEINYSFNENSKYNLKSGQQSQPAPINIHDWNLRDTYPDKKQDSNIISDEENDIYIKNIENSFSENLNRYIHSLKEDINSEIFNAKKLILSRFKSESLENIQFRLIFRDNLKNQMLKRFMNYFQDKFPFGIQINNNCQKRTLISGLEKKAVPLEKLHDLVVEKNLINETITRIVNEIPYINDIRKTDKGMMVSLAGHDNMLPISSMGDGFKSILEVFFLSALAKQGVVILEEPEVSLHPGYIQMFCEMVINSSKETQFFFSTHSRDIIEEILETARQKNSLDDIAILRMHNRMDLHASEIEILSGTEALDDIESINCDLRGV</sequence>
<dbReference type="HOGENOM" id="CLU_718884_0_0_2"/>
<dbReference type="PANTHER" id="PTHR43581:SF4">
    <property type="entry name" value="ATP_GTP PHOSPHATASE"/>
    <property type="match status" value="1"/>
</dbReference>
<evidence type="ECO:0000313" key="3">
    <source>
        <dbReference type="Proteomes" id="UP000005741"/>
    </source>
</evidence>
<dbReference type="Proteomes" id="UP000005741">
    <property type="component" value="Chromosome"/>
</dbReference>
<reference evidence="2 3" key="1">
    <citation type="submission" date="2011-10" db="EMBL/GenBank/DDBJ databases">
        <title>The Improved High-Quality Draft genome of Methanoplanus limicola DSM 2279.</title>
        <authorList>
            <consortium name="US DOE Joint Genome Institute (JGI-PGF)"/>
            <person name="Lucas S."/>
            <person name="Copeland A."/>
            <person name="Lapidus A."/>
            <person name="Glavina del Rio T."/>
            <person name="Dalin E."/>
            <person name="Tice H."/>
            <person name="Bruce D."/>
            <person name="Goodwin L."/>
            <person name="Pitluck S."/>
            <person name="Peters L."/>
            <person name="Mikhailova N."/>
            <person name="Lu M."/>
            <person name="Kyrpides N."/>
            <person name="Mavromatis K."/>
            <person name="Ivanova N."/>
            <person name="Markowitz V."/>
            <person name="Cheng J.-F."/>
            <person name="Hugenholtz P."/>
            <person name="Woyke T."/>
            <person name="Wu D."/>
            <person name="Wirth R."/>
            <person name="Brambilla E.-M."/>
            <person name="Klenk H.-P."/>
            <person name="Eisen J.A."/>
        </authorList>
    </citation>
    <scope>NUCLEOTIDE SEQUENCE [LARGE SCALE GENOMIC DNA]</scope>
    <source>
        <strain evidence="2 3">DSM 2279</strain>
    </source>
</reference>
<dbReference type="InParanoid" id="H1Z024"/>
<accession>H1Z024</accession>
<dbReference type="SUPFAM" id="SSF52540">
    <property type="entry name" value="P-loop containing nucleoside triphosphate hydrolases"/>
    <property type="match status" value="1"/>
</dbReference>
<keyword evidence="3" id="KW-1185">Reference proteome</keyword>